<protein>
    <submittedName>
        <fullName evidence="5">AraC family transcriptional regulator</fullName>
    </submittedName>
    <submittedName>
        <fullName evidence="6">AraC-like DNA-binding protein</fullName>
    </submittedName>
</protein>
<evidence type="ECO:0000256" key="2">
    <source>
        <dbReference type="ARBA" id="ARBA00023125"/>
    </source>
</evidence>
<reference evidence="5" key="1">
    <citation type="journal article" date="2014" name="Int. J. Syst. Evol. Microbiol.">
        <title>Complete genome of a new Firmicutes species belonging to the dominant human colonic microbiota ('Ruminococcus bicirculans') reveals two chromosomes and a selective capacity to utilize plant glucans.</title>
        <authorList>
            <consortium name="NISC Comparative Sequencing Program"/>
            <person name="Wegmann U."/>
            <person name="Louis P."/>
            <person name="Goesmann A."/>
            <person name="Henrissat B."/>
            <person name="Duncan S.H."/>
            <person name="Flint H.J."/>
        </authorList>
    </citation>
    <scope>NUCLEOTIDE SEQUENCE</scope>
    <source>
        <strain evidence="5">NBRC 107710</strain>
    </source>
</reference>
<evidence type="ECO:0000313" key="8">
    <source>
        <dbReference type="Proteomes" id="UP001156881"/>
    </source>
</evidence>
<dbReference type="Proteomes" id="UP001156881">
    <property type="component" value="Unassembled WGS sequence"/>
</dbReference>
<dbReference type="InterPro" id="IPR050204">
    <property type="entry name" value="AraC_XylS_family_regulators"/>
</dbReference>
<dbReference type="PRINTS" id="PR00032">
    <property type="entry name" value="HTHARAC"/>
</dbReference>
<dbReference type="PROSITE" id="PS00041">
    <property type="entry name" value="HTH_ARAC_FAMILY_1"/>
    <property type="match status" value="1"/>
</dbReference>
<evidence type="ECO:0000313" key="6">
    <source>
        <dbReference type="EMBL" id="MBB3905468.1"/>
    </source>
</evidence>
<name>A0A7W6AL56_9HYPH</name>
<keyword evidence="1" id="KW-0805">Transcription regulation</keyword>
<keyword evidence="8" id="KW-1185">Reference proteome</keyword>
<accession>A0A7W6AL56</accession>
<evidence type="ECO:0000313" key="5">
    <source>
        <dbReference type="EMBL" id="GLS44949.1"/>
    </source>
</evidence>
<dbReference type="Pfam" id="PF12833">
    <property type="entry name" value="HTH_18"/>
    <property type="match status" value="1"/>
</dbReference>
<dbReference type="InterPro" id="IPR020449">
    <property type="entry name" value="Tscrpt_reg_AraC-type_HTH"/>
</dbReference>
<evidence type="ECO:0000256" key="1">
    <source>
        <dbReference type="ARBA" id="ARBA00023015"/>
    </source>
</evidence>
<dbReference type="GO" id="GO:0003700">
    <property type="term" value="F:DNA-binding transcription factor activity"/>
    <property type="evidence" value="ECO:0007669"/>
    <property type="project" value="InterPro"/>
</dbReference>
<dbReference type="EMBL" id="BSPG01000016">
    <property type="protein sequence ID" value="GLS44949.1"/>
    <property type="molecule type" value="Genomic_DNA"/>
</dbReference>
<organism evidence="6 7">
    <name type="scientific">Methylobacterium brachythecii</name>
    <dbReference type="NCBI Taxonomy" id="1176177"/>
    <lineage>
        <taxon>Bacteria</taxon>
        <taxon>Pseudomonadati</taxon>
        <taxon>Pseudomonadota</taxon>
        <taxon>Alphaproteobacteria</taxon>
        <taxon>Hyphomicrobiales</taxon>
        <taxon>Methylobacteriaceae</taxon>
        <taxon>Methylobacterium</taxon>
    </lineage>
</organism>
<dbReference type="Pfam" id="PF14525">
    <property type="entry name" value="AraC_binding_2"/>
    <property type="match status" value="1"/>
</dbReference>
<reference evidence="6 7" key="3">
    <citation type="submission" date="2020-08" db="EMBL/GenBank/DDBJ databases">
        <title>Genomic Encyclopedia of Type Strains, Phase IV (KMG-IV): sequencing the most valuable type-strain genomes for metagenomic binning, comparative biology and taxonomic classification.</title>
        <authorList>
            <person name="Goeker M."/>
        </authorList>
    </citation>
    <scope>NUCLEOTIDE SEQUENCE [LARGE SCALE GENOMIC DNA]</scope>
    <source>
        <strain evidence="6 7">DSM 24105</strain>
    </source>
</reference>
<evidence type="ECO:0000256" key="3">
    <source>
        <dbReference type="ARBA" id="ARBA00023163"/>
    </source>
</evidence>
<dbReference type="Gene3D" id="1.10.10.60">
    <property type="entry name" value="Homeodomain-like"/>
    <property type="match status" value="1"/>
</dbReference>
<comment type="caution">
    <text evidence="6">The sequence shown here is derived from an EMBL/GenBank/DDBJ whole genome shotgun (WGS) entry which is preliminary data.</text>
</comment>
<evidence type="ECO:0000259" key="4">
    <source>
        <dbReference type="PROSITE" id="PS01124"/>
    </source>
</evidence>
<keyword evidence="3" id="KW-0804">Transcription</keyword>
<dbReference type="EMBL" id="JACIDN010000012">
    <property type="protein sequence ID" value="MBB3905468.1"/>
    <property type="molecule type" value="Genomic_DNA"/>
</dbReference>
<reference evidence="8" key="2">
    <citation type="journal article" date="2019" name="Int. J. Syst. Evol. Microbiol.">
        <title>The Global Catalogue of Microorganisms (GCM) 10K type strain sequencing project: providing services to taxonomists for standard genome sequencing and annotation.</title>
        <authorList>
            <consortium name="The Broad Institute Genomics Platform"/>
            <consortium name="The Broad Institute Genome Sequencing Center for Infectious Disease"/>
            <person name="Wu L."/>
            <person name="Ma J."/>
        </authorList>
    </citation>
    <scope>NUCLEOTIDE SEQUENCE [LARGE SCALE GENOMIC DNA]</scope>
    <source>
        <strain evidence="8">NBRC 107710</strain>
    </source>
</reference>
<dbReference type="GO" id="GO:0043565">
    <property type="term" value="F:sequence-specific DNA binding"/>
    <property type="evidence" value="ECO:0007669"/>
    <property type="project" value="InterPro"/>
</dbReference>
<dbReference type="PANTHER" id="PTHR46796">
    <property type="entry name" value="HTH-TYPE TRANSCRIPTIONAL ACTIVATOR RHAS-RELATED"/>
    <property type="match status" value="1"/>
</dbReference>
<feature type="domain" description="HTH araC/xylS-type" evidence="4">
    <location>
        <begin position="211"/>
        <end position="312"/>
    </location>
</feature>
<dbReference type="SUPFAM" id="SSF46689">
    <property type="entry name" value="Homeodomain-like"/>
    <property type="match status" value="1"/>
</dbReference>
<dbReference type="RefSeq" id="WP_183513252.1">
    <property type="nucleotide sequence ID" value="NZ_BSPG01000016.1"/>
</dbReference>
<dbReference type="InterPro" id="IPR009057">
    <property type="entry name" value="Homeodomain-like_sf"/>
</dbReference>
<dbReference type="InterPro" id="IPR018060">
    <property type="entry name" value="HTH_AraC"/>
</dbReference>
<dbReference type="Proteomes" id="UP000517759">
    <property type="component" value="Unassembled WGS sequence"/>
</dbReference>
<dbReference type="InterPro" id="IPR035418">
    <property type="entry name" value="AraC-bd_2"/>
</dbReference>
<sequence length="336" mass="36885">MTNRLTTECVPERQRLDYWQTTCGQLIGAFELRDYEANDFRASIDLCEVGSLKIGNFQSVSQTLERKKPHIKSGDSNDFIVLLESGSTFNIEHCGRQRSGTGGIVLIDITQPYYTRHVGTLNVIDVFIPRKKLEAVLGSAPQAAGLRIENTQASFHVLSAFLRSLAEHGSELEPASATRMASIAIDLIAAGFSETMGLEHPRQSGGATALYRARSYIDENLGEPGLGMRQIASAANVSVRRLHQIALDEGVSLIDWMWERRLLRASAMLADPTHGSLTVGTIAYTCGFVDQAHFSRRFKEHFGRTPTECRAAAPMAGLPERVAPSAEARSSFSRSL</sequence>
<dbReference type="SMART" id="SM00342">
    <property type="entry name" value="HTH_ARAC"/>
    <property type="match status" value="1"/>
</dbReference>
<dbReference type="PROSITE" id="PS01124">
    <property type="entry name" value="HTH_ARAC_FAMILY_2"/>
    <property type="match status" value="1"/>
</dbReference>
<dbReference type="InterPro" id="IPR018062">
    <property type="entry name" value="HTH_AraC-typ_CS"/>
</dbReference>
<proteinExistence type="predicted"/>
<reference evidence="5" key="4">
    <citation type="submission" date="2023-01" db="EMBL/GenBank/DDBJ databases">
        <title>Draft genome sequence of Methylobacterium brachythecii strain NBRC 107710.</title>
        <authorList>
            <person name="Sun Q."/>
            <person name="Mori K."/>
        </authorList>
    </citation>
    <scope>NUCLEOTIDE SEQUENCE</scope>
    <source>
        <strain evidence="5">NBRC 107710</strain>
    </source>
</reference>
<keyword evidence="2 6" id="KW-0238">DNA-binding</keyword>
<dbReference type="PANTHER" id="PTHR46796:SF6">
    <property type="entry name" value="ARAC SUBFAMILY"/>
    <property type="match status" value="1"/>
</dbReference>
<gene>
    <name evidence="5" type="ORF">GCM10007884_29380</name>
    <name evidence="6" type="ORF">GGR33_005006</name>
</gene>
<evidence type="ECO:0000313" key="7">
    <source>
        <dbReference type="Proteomes" id="UP000517759"/>
    </source>
</evidence>
<dbReference type="AlphaFoldDB" id="A0A7W6AL56"/>